<gene>
    <name evidence="1" type="ORF">ACAOBT_LOCUS18154</name>
</gene>
<dbReference type="EMBL" id="CAKOFQ010007031">
    <property type="protein sequence ID" value="CAH1987906.1"/>
    <property type="molecule type" value="Genomic_DNA"/>
</dbReference>
<evidence type="ECO:0000313" key="2">
    <source>
        <dbReference type="Proteomes" id="UP001152888"/>
    </source>
</evidence>
<reference evidence="1" key="1">
    <citation type="submission" date="2022-03" db="EMBL/GenBank/DDBJ databases">
        <authorList>
            <person name="Sayadi A."/>
        </authorList>
    </citation>
    <scope>NUCLEOTIDE SEQUENCE</scope>
</reference>
<sequence>MIKLICCKRQLIVYFGHLTSLILQPFEILQSVQYSYFRSIEGGEFFDLYIGASRFSYVYFLVQMRTNKNFL</sequence>
<protein>
    <submittedName>
        <fullName evidence="1">Uncharacterized protein</fullName>
    </submittedName>
</protein>
<organism evidence="1 2">
    <name type="scientific">Acanthoscelides obtectus</name>
    <name type="common">Bean weevil</name>
    <name type="synonym">Bruchus obtectus</name>
    <dbReference type="NCBI Taxonomy" id="200917"/>
    <lineage>
        <taxon>Eukaryota</taxon>
        <taxon>Metazoa</taxon>
        <taxon>Ecdysozoa</taxon>
        <taxon>Arthropoda</taxon>
        <taxon>Hexapoda</taxon>
        <taxon>Insecta</taxon>
        <taxon>Pterygota</taxon>
        <taxon>Neoptera</taxon>
        <taxon>Endopterygota</taxon>
        <taxon>Coleoptera</taxon>
        <taxon>Polyphaga</taxon>
        <taxon>Cucujiformia</taxon>
        <taxon>Chrysomeloidea</taxon>
        <taxon>Chrysomelidae</taxon>
        <taxon>Bruchinae</taxon>
        <taxon>Bruchini</taxon>
        <taxon>Acanthoscelides</taxon>
    </lineage>
</organism>
<keyword evidence="2" id="KW-1185">Reference proteome</keyword>
<comment type="caution">
    <text evidence="1">The sequence shown here is derived from an EMBL/GenBank/DDBJ whole genome shotgun (WGS) entry which is preliminary data.</text>
</comment>
<dbReference type="AlphaFoldDB" id="A0A9P0L044"/>
<name>A0A9P0L044_ACAOB</name>
<dbReference type="Proteomes" id="UP001152888">
    <property type="component" value="Unassembled WGS sequence"/>
</dbReference>
<evidence type="ECO:0000313" key="1">
    <source>
        <dbReference type="EMBL" id="CAH1987906.1"/>
    </source>
</evidence>
<accession>A0A9P0L044</accession>
<proteinExistence type="predicted"/>